<feature type="transmembrane region" description="Helical" evidence="1">
    <location>
        <begin position="37"/>
        <end position="58"/>
    </location>
</feature>
<keyword evidence="1" id="KW-0812">Transmembrane</keyword>
<reference evidence="2 3" key="1">
    <citation type="submission" date="2018-11" db="EMBL/GenBank/DDBJ databases">
        <title>Proposal to divide the Flavobacteriaceae and reorganize its genera based on Amino Acid Identity values calculated from whole genome sequences.</title>
        <authorList>
            <person name="Nicholson A.C."/>
            <person name="Gulvik C.A."/>
            <person name="Whitney A.M."/>
            <person name="Humrighouse B.W."/>
            <person name="Bell M."/>
            <person name="Holmes B."/>
            <person name="Steigerwalt A."/>
            <person name="Villarma A."/>
            <person name="Sheth M."/>
            <person name="Batra D."/>
            <person name="Pryor J."/>
            <person name="Bernardet J.-F."/>
            <person name="Hugo C."/>
            <person name="Kampfer P."/>
            <person name="Newman J."/>
            <person name="Mcquiston J.R."/>
        </authorList>
    </citation>
    <scope>NUCLEOTIDE SEQUENCE [LARGE SCALE GENOMIC DNA]</scope>
    <source>
        <strain evidence="2 3">G0235</strain>
    </source>
</reference>
<keyword evidence="1" id="KW-1133">Transmembrane helix</keyword>
<name>A0ABX9XEQ5_9FLAO</name>
<evidence type="ECO:0000313" key="3">
    <source>
        <dbReference type="Proteomes" id="UP000281899"/>
    </source>
</evidence>
<accession>A0ABX9XEQ5</accession>
<dbReference type="EMBL" id="RJTW01000002">
    <property type="protein sequence ID" value="ROH96622.1"/>
    <property type="molecule type" value="Genomic_DNA"/>
</dbReference>
<protein>
    <submittedName>
        <fullName evidence="2">Uncharacterized protein</fullName>
    </submittedName>
</protein>
<evidence type="ECO:0000256" key="1">
    <source>
        <dbReference type="SAM" id="Phobius"/>
    </source>
</evidence>
<dbReference type="GeneID" id="301711463"/>
<evidence type="ECO:0000313" key="2">
    <source>
        <dbReference type="EMBL" id="ROH96622.1"/>
    </source>
</evidence>
<organism evidence="2 3">
    <name type="scientific">Chryseobacterium cucumeris</name>
    <dbReference type="NCBI Taxonomy" id="1813611"/>
    <lineage>
        <taxon>Bacteria</taxon>
        <taxon>Pseudomonadati</taxon>
        <taxon>Bacteroidota</taxon>
        <taxon>Flavobacteriia</taxon>
        <taxon>Flavobacteriales</taxon>
        <taxon>Weeksellaceae</taxon>
        <taxon>Chryseobacterium group</taxon>
        <taxon>Chryseobacterium</taxon>
    </lineage>
</organism>
<keyword evidence="3" id="KW-1185">Reference proteome</keyword>
<sequence>MTLGSDGNIVNLLSVSDKEIIELQDQKVLVFKNEMRSIVKSILVCFLSFILLSILTVFPV</sequence>
<gene>
    <name evidence="2" type="ORF">EGI15_02165</name>
</gene>
<comment type="caution">
    <text evidence="2">The sequence shown here is derived from an EMBL/GenBank/DDBJ whole genome shotgun (WGS) entry which is preliminary data.</text>
</comment>
<dbReference type="RefSeq" id="WP_123277811.1">
    <property type="nucleotide sequence ID" value="NZ_JALRGU010000467.1"/>
</dbReference>
<dbReference type="Proteomes" id="UP000281899">
    <property type="component" value="Unassembled WGS sequence"/>
</dbReference>
<keyword evidence="1" id="KW-0472">Membrane</keyword>
<proteinExistence type="predicted"/>